<comment type="caution">
    <text evidence="5">The sequence shown here is derived from an EMBL/GenBank/DDBJ whole genome shotgun (WGS) entry which is preliminary data.</text>
</comment>
<dbReference type="CDD" id="cd07323">
    <property type="entry name" value="LAM"/>
    <property type="match status" value="1"/>
</dbReference>
<keyword evidence="1 2" id="KW-0694">RNA-binding</keyword>
<dbReference type="InterPro" id="IPR036390">
    <property type="entry name" value="WH_DNA-bd_sf"/>
</dbReference>
<dbReference type="GO" id="GO:0003723">
    <property type="term" value="F:RNA binding"/>
    <property type="evidence" value="ECO:0007669"/>
    <property type="project" value="UniProtKB-UniRule"/>
</dbReference>
<feature type="compositionally biased region" description="Basic and acidic residues" evidence="3">
    <location>
        <begin position="105"/>
        <end position="116"/>
    </location>
</feature>
<dbReference type="EMBL" id="CAJOAZ010022938">
    <property type="protein sequence ID" value="CAF4370563.1"/>
    <property type="molecule type" value="Genomic_DNA"/>
</dbReference>
<protein>
    <recommendedName>
        <fullName evidence="4">HTH La-type RNA-binding domain-containing protein</fullName>
    </recommendedName>
</protein>
<dbReference type="PROSITE" id="PS50961">
    <property type="entry name" value="HTH_LA"/>
    <property type="match status" value="1"/>
</dbReference>
<evidence type="ECO:0000313" key="6">
    <source>
        <dbReference type="Proteomes" id="UP000663844"/>
    </source>
</evidence>
<gene>
    <name evidence="5" type="ORF">OXD698_LOCUS49815</name>
</gene>
<feature type="non-terminal residue" evidence="5">
    <location>
        <position position="1"/>
    </location>
</feature>
<dbReference type="AlphaFoldDB" id="A0A820M951"/>
<dbReference type="PANTHER" id="PTHR22792:SF132">
    <property type="entry name" value="LA-RELATED PROTEIN 1"/>
    <property type="match status" value="1"/>
</dbReference>
<reference evidence="5" key="1">
    <citation type="submission" date="2021-02" db="EMBL/GenBank/DDBJ databases">
        <authorList>
            <person name="Nowell W R."/>
        </authorList>
    </citation>
    <scope>NUCLEOTIDE SEQUENCE</scope>
</reference>
<sequence length="140" mass="16417">EYYFSPENLEIDIFLRQQMTKDGYIPLSLIANFNRVRSLCDNVHSIADAVQDSRVVELNDQCMIRCRIEPTRWPIIVDTNNHLIELNPDVPDFQPGKIWKTESQSMKDESNVLEKEDKSELNWNQVSAKRKKPIKKKVLN</sequence>
<dbReference type="Proteomes" id="UP000663844">
    <property type="component" value="Unassembled WGS sequence"/>
</dbReference>
<dbReference type="PANTHER" id="PTHR22792">
    <property type="entry name" value="LUPUS LA PROTEIN-RELATED"/>
    <property type="match status" value="1"/>
</dbReference>
<evidence type="ECO:0000313" key="5">
    <source>
        <dbReference type="EMBL" id="CAF4370563.1"/>
    </source>
</evidence>
<organism evidence="5 6">
    <name type="scientific">Adineta steineri</name>
    <dbReference type="NCBI Taxonomy" id="433720"/>
    <lineage>
        <taxon>Eukaryota</taxon>
        <taxon>Metazoa</taxon>
        <taxon>Spiralia</taxon>
        <taxon>Gnathifera</taxon>
        <taxon>Rotifera</taxon>
        <taxon>Eurotatoria</taxon>
        <taxon>Bdelloidea</taxon>
        <taxon>Adinetida</taxon>
        <taxon>Adinetidae</taxon>
        <taxon>Adineta</taxon>
    </lineage>
</organism>
<dbReference type="SUPFAM" id="SSF46785">
    <property type="entry name" value="Winged helix' DNA-binding domain"/>
    <property type="match status" value="1"/>
</dbReference>
<evidence type="ECO:0000256" key="2">
    <source>
        <dbReference type="PROSITE-ProRule" id="PRU00332"/>
    </source>
</evidence>
<dbReference type="InterPro" id="IPR036388">
    <property type="entry name" value="WH-like_DNA-bd_sf"/>
</dbReference>
<feature type="region of interest" description="Disordered" evidence="3">
    <location>
        <begin position="95"/>
        <end position="116"/>
    </location>
</feature>
<dbReference type="Gene3D" id="1.10.10.10">
    <property type="entry name" value="Winged helix-like DNA-binding domain superfamily/Winged helix DNA-binding domain"/>
    <property type="match status" value="1"/>
</dbReference>
<dbReference type="GO" id="GO:0010494">
    <property type="term" value="C:cytoplasmic stress granule"/>
    <property type="evidence" value="ECO:0007669"/>
    <property type="project" value="TreeGrafter"/>
</dbReference>
<dbReference type="Pfam" id="PF05383">
    <property type="entry name" value="La"/>
    <property type="match status" value="1"/>
</dbReference>
<evidence type="ECO:0000256" key="1">
    <source>
        <dbReference type="ARBA" id="ARBA00022884"/>
    </source>
</evidence>
<dbReference type="InterPro" id="IPR045180">
    <property type="entry name" value="La_dom_prot"/>
</dbReference>
<dbReference type="GO" id="GO:0005829">
    <property type="term" value="C:cytosol"/>
    <property type="evidence" value="ECO:0007669"/>
    <property type="project" value="TreeGrafter"/>
</dbReference>
<evidence type="ECO:0000259" key="4">
    <source>
        <dbReference type="PROSITE" id="PS50961"/>
    </source>
</evidence>
<dbReference type="SMART" id="SM00715">
    <property type="entry name" value="LA"/>
    <property type="match status" value="1"/>
</dbReference>
<name>A0A820M951_9BILA</name>
<evidence type="ECO:0000256" key="3">
    <source>
        <dbReference type="SAM" id="MobiDB-lite"/>
    </source>
</evidence>
<accession>A0A820M951</accession>
<dbReference type="InterPro" id="IPR006630">
    <property type="entry name" value="La_HTH"/>
</dbReference>
<feature type="domain" description="HTH La-type RNA-binding" evidence="4">
    <location>
        <begin position="1"/>
        <end position="77"/>
    </location>
</feature>
<proteinExistence type="predicted"/>
<dbReference type="GO" id="GO:0045727">
    <property type="term" value="P:positive regulation of translation"/>
    <property type="evidence" value="ECO:0007669"/>
    <property type="project" value="TreeGrafter"/>
</dbReference>